<gene>
    <name evidence="1" type="ORF">CT157_17935</name>
</gene>
<proteinExistence type="predicted"/>
<organism evidence="1 2">
    <name type="scientific">Pseudomonas syringae</name>
    <dbReference type="NCBI Taxonomy" id="317"/>
    <lineage>
        <taxon>Bacteria</taxon>
        <taxon>Pseudomonadati</taxon>
        <taxon>Pseudomonadota</taxon>
        <taxon>Gammaproteobacteria</taxon>
        <taxon>Pseudomonadales</taxon>
        <taxon>Pseudomonadaceae</taxon>
        <taxon>Pseudomonas</taxon>
    </lineage>
</organism>
<evidence type="ECO:0000313" key="1">
    <source>
        <dbReference type="EMBL" id="AZV27809.1"/>
    </source>
</evidence>
<reference evidence="1 2" key="1">
    <citation type="submission" date="2017-11" db="EMBL/GenBank/DDBJ databases">
        <title>Effect of PGPRs.</title>
        <authorList>
            <person name="Oliva R."/>
            <person name="Nong J."/>
            <person name="Roman V."/>
        </authorList>
    </citation>
    <scope>NUCLEOTIDE SEQUENCE [LARGE SCALE GENOMIC DNA]</scope>
    <source>
        <strain evidence="1">Inb918</strain>
    </source>
</reference>
<name>A0A3T0JWN4_PSESX</name>
<sequence length="593" mass="69166">MRFDPTDNWSDLKSLEGMLFFVQRIYELSYDQSDFSEKSLSTPAITIVTELLDAIEVEEHGVIKGISTELQILKEELKEKISNDPIAKTLLGDKKERYLNSIENENGKNLKNTLQVIYIKLSTDKYWSLLKTEIIKIIDQHREKDKIKLLADTTFEFLTTYGYEKGTIYHLIKTIFFNNNNSEIIDSSSLHAFLQKFDLKKTKFDVYFVCSNLFKEFSESCGNFGLKLIESKTPQYNEAIESKFFKNLQSKKSFMLCEGVMALDYLHAMREAESKISLISDLFVLFHHKKKPWFSDYCLVYNHKKEQVFNLNFSTNPMSKLNEGGIDDAKSFFPVFLEYFSLAPESFKRFTRGVELHALSLETKESSSQILNLWICLESLLITGKGTHISTVEKSVKTIVSNYTLREQLTNLYDLLEKWNIEKTNEVTEKLPEIWKEDNQLKTLALVGLKEYKDLAVELLSEMDSYPLLRYKFMKLVRDYQNPKNIEELKRHSERKTSYDIRRIYRIRNKIVHQGVLDNKSEQIVSIAHHYLDTVMNSIIYNKILYENISSIDNFLLEQDLFKAEHEAYISGAIKEGLDSSNIKKTILGPDYI</sequence>
<accession>A0A3T0JWN4</accession>
<evidence type="ECO:0000313" key="2">
    <source>
        <dbReference type="Proteomes" id="UP000282760"/>
    </source>
</evidence>
<dbReference type="Proteomes" id="UP000282760">
    <property type="component" value="Chromosome"/>
</dbReference>
<dbReference type="AlphaFoldDB" id="A0A3T0JWN4"/>
<protein>
    <submittedName>
        <fullName evidence="1">Uncharacterized protein</fullName>
    </submittedName>
</protein>
<dbReference type="EMBL" id="CP024646">
    <property type="protein sequence ID" value="AZV27809.1"/>
    <property type="molecule type" value="Genomic_DNA"/>
</dbReference>